<keyword evidence="2" id="KW-0813">Transport</keyword>
<evidence type="ECO:0000256" key="2">
    <source>
        <dbReference type="ARBA" id="ARBA00022448"/>
    </source>
</evidence>
<feature type="transmembrane region" description="Helical" evidence="8">
    <location>
        <begin position="74"/>
        <end position="92"/>
    </location>
</feature>
<keyword evidence="7 8" id="KW-0472">Membrane</keyword>
<evidence type="ECO:0000313" key="10">
    <source>
        <dbReference type="Proteomes" id="UP000033616"/>
    </source>
</evidence>
<evidence type="ECO:0000256" key="3">
    <source>
        <dbReference type="ARBA" id="ARBA00022475"/>
    </source>
</evidence>
<feature type="transmembrane region" description="Helical" evidence="8">
    <location>
        <begin position="12"/>
        <end position="31"/>
    </location>
</feature>
<evidence type="ECO:0000313" key="9">
    <source>
        <dbReference type="EMBL" id="KJV57234.1"/>
    </source>
</evidence>
<name>A0A0F3MRK9_9RICK</name>
<keyword evidence="3" id="KW-1003">Cell membrane</keyword>
<dbReference type="OrthoDB" id="975789at2"/>
<dbReference type="Gene3D" id="1.20.1250.20">
    <property type="entry name" value="MFS general substrate transporter like domains"/>
    <property type="match status" value="1"/>
</dbReference>
<dbReference type="EMBL" id="LANP01000002">
    <property type="protein sequence ID" value="KJV57234.1"/>
    <property type="molecule type" value="Genomic_DNA"/>
</dbReference>
<dbReference type="PANTHER" id="PTHR43528:SF1">
    <property type="entry name" value="ALPHA-KETOGLUTARATE PERMEASE"/>
    <property type="match status" value="1"/>
</dbReference>
<feature type="transmembrane region" description="Helical" evidence="8">
    <location>
        <begin position="142"/>
        <end position="162"/>
    </location>
</feature>
<dbReference type="STRING" id="1359168.OCHUTO_0133"/>
<evidence type="ECO:0000256" key="4">
    <source>
        <dbReference type="ARBA" id="ARBA00022692"/>
    </source>
</evidence>
<dbReference type="RefSeq" id="WP_045796937.1">
    <property type="nucleotide sequence ID" value="NZ_LANP01000002.1"/>
</dbReference>
<keyword evidence="4 8" id="KW-0812">Transmembrane</keyword>
<evidence type="ECO:0000256" key="7">
    <source>
        <dbReference type="ARBA" id="ARBA00023136"/>
    </source>
</evidence>
<evidence type="ECO:0000256" key="5">
    <source>
        <dbReference type="ARBA" id="ARBA00022847"/>
    </source>
</evidence>
<dbReference type="GO" id="GO:0005886">
    <property type="term" value="C:plasma membrane"/>
    <property type="evidence" value="ECO:0007669"/>
    <property type="project" value="UniProtKB-SubCell"/>
</dbReference>
<dbReference type="PATRIC" id="fig|1359168.3.peg.509"/>
<evidence type="ECO:0000256" key="1">
    <source>
        <dbReference type="ARBA" id="ARBA00004429"/>
    </source>
</evidence>
<comment type="caution">
    <text evidence="9">The sequence shown here is derived from an EMBL/GenBank/DDBJ whole genome shotgun (WGS) entry which is preliminary data.</text>
</comment>
<feature type="transmembrane region" description="Helical" evidence="8">
    <location>
        <begin position="209"/>
        <end position="228"/>
    </location>
</feature>
<reference evidence="9 10" key="1">
    <citation type="submission" date="2015-02" db="EMBL/GenBank/DDBJ databases">
        <title>Genome Sequencing of Rickettsiales.</title>
        <authorList>
            <person name="Daugherty S.C."/>
            <person name="Su Q."/>
            <person name="Abolude K."/>
            <person name="Beier-Sexton M."/>
            <person name="Carlyon J.A."/>
            <person name="Carter R."/>
            <person name="Day N.P."/>
            <person name="Dumler S.J."/>
            <person name="Dyachenko V."/>
            <person name="Godinez A."/>
            <person name="Kurtti T.J."/>
            <person name="Lichay M."/>
            <person name="Mullins K.E."/>
            <person name="Ott S."/>
            <person name="Pappas-Brown V."/>
            <person name="Paris D.H."/>
            <person name="Patel P."/>
            <person name="Richards A.L."/>
            <person name="Sadzewicz L."/>
            <person name="Sears K."/>
            <person name="Seidman D."/>
            <person name="Sengamalay N."/>
            <person name="Stenos J."/>
            <person name="Tallon L.J."/>
            <person name="Vincent G."/>
            <person name="Fraser C.M."/>
            <person name="Munderloh U."/>
            <person name="Dunning-Hotopp J.C."/>
        </authorList>
    </citation>
    <scope>NUCLEOTIDE SEQUENCE [LARGE SCALE GENOMIC DNA]</scope>
    <source>
        <strain evidence="9 10">Fuller</strain>
    </source>
</reference>
<proteinExistence type="predicted"/>
<dbReference type="InterPro" id="IPR011701">
    <property type="entry name" value="MFS"/>
</dbReference>
<dbReference type="AlphaFoldDB" id="A0A0F3MRK9"/>
<feature type="transmembrane region" description="Helical" evidence="8">
    <location>
        <begin position="98"/>
        <end position="130"/>
    </location>
</feature>
<feature type="transmembrane region" description="Helical" evidence="8">
    <location>
        <begin position="336"/>
        <end position="362"/>
    </location>
</feature>
<gene>
    <name evidence="9" type="ORF">OCHUTO_0133</name>
</gene>
<dbReference type="InterPro" id="IPR051084">
    <property type="entry name" value="H+-coupled_symporters"/>
</dbReference>
<accession>A0A0F3MRK9</accession>
<feature type="transmembrane region" description="Helical" evidence="8">
    <location>
        <begin position="277"/>
        <end position="298"/>
    </location>
</feature>
<feature type="transmembrane region" description="Helical" evidence="8">
    <location>
        <begin position="368"/>
        <end position="389"/>
    </location>
</feature>
<keyword evidence="5" id="KW-0769">Symport</keyword>
<sequence>MKLLILFGNALDHYSTALYIFFAPYLVSNFFDFKNEVIALIVIYSLFSFCNIITRPAGAYFFGWLANIIDSRQVLLITLGGVGFSTCIVATIPSYESIGIVATILLTLAKILQGFCAAGEVSISSVLIFNTVKEKEFIKANSYYQCSTMIGIILASTVATIFNNWRYAFALGSLIGIIGLYFRLRIISLNNLYISDTKEMISFTRFNKFFLLLQVSCLHGLSYITYAVPFVLLDNIIPLISNISRVKMLTYSNILMYFDTAMIVVIGYIIKIHNYKIWMLLSVIILSVTMIPCFIYLPDLALPVIFLIKCWIIFWGVIFSTLLNVLLVQQVKDNKYLFIGTGYTIGCEFWGRSCVPICLALWKYFDNNLIAPAIYITVVCICTFSFLLYRITKI</sequence>
<feature type="transmembrane region" description="Helical" evidence="8">
    <location>
        <begin position="248"/>
        <end position="270"/>
    </location>
</feature>
<feature type="transmembrane region" description="Helical" evidence="8">
    <location>
        <begin position="37"/>
        <end position="62"/>
    </location>
</feature>
<dbReference type="SUPFAM" id="SSF103473">
    <property type="entry name" value="MFS general substrate transporter"/>
    <property type="match status" value="1"/>
</dbReference>
<keyword evidence="10" id="KW-1185">Reference proteome</keyword>
<dbReference type="InterPro" id="IPR036259">
    <property type="entry name" value="MFS_trans_sf"/>
</dbReference>
<dbReference type="PANTHER" id="PTHR43528">
    <property type="entry name" value="ALPHA-KETOGLUTARATE PERMEASE"/>
    <property type="match status" value="1"/>
</dbReference>
<dbReference type="GO" id="GO:0015293">
    <property type="term" value="F:symporter activity"/>
    <property type="evidence" value="ECO:0007669"/>
    <property type="project" value="UniProtKB-KW"/>
</dbReference>
<evidence type="ECO:0000256" key="6">
    <source>
        <dbReference type="ARBA" id="ARBA00022989"/>
    </source>
</evidence>
<comment type="subcellular location">
    <subcellularLocation>
        <location evidence="1">Cell inner membrane</location>
        <topology evidence="1">Multi-pass membrane protein</topology>
    </subcellularLocation>
</comment>
<keyword evidence="6 8" id="KW-1133">Transmembrane helix</keyword>
<organism evidence="9 10">
    <name type="scientific">Orientia chuto str. Dubai</name>
    <dbReference type="NCBI Taxonomy" id="1359168"/>
    <lineage>
        <taxon>Bacteria</taxon>
        <taxon>Pseudomonadati</taxon>
        <taxon>Pseudomonadota</taxon>
        <taxon>Alphaproteobacteria</taxon>
        <taxon>Rickettsiales</taxon>
        <taxon>Rickettsiaceae</taxon>
        <taxon>Rickettsieae</taxon>
        <taxon>Orientia</taxon>
    </lineage>
</organism>
<dbReference type="Proteomes" id="UP000033616">
    <property type="component" value="Unassembled WGS sequence"/>
</dbReference>
<evidence type="ECO:0000256" key="8">
    <source>
        <dbReference type="SAM" id="Phobius"/>
    </source>
</evidence>
<dbReference type="Pfam" id="PF07690">
    <property type="entry name" value="MFS_1"/>
    <property type="match status" value="1"/>
</dbReference>
<feature type="transmembrane region" description="Helical" evidence="8">
    <location>
        <begin position="304"/>
        <end position="327"/>
    </location>
</feature>
<protein>
    <submittedName>
        <fullName evidence="9">Sugar (And other) transporter family protein</fullName>
    </submittedName>
</protein>
<feature type="transmembrane region" description="Helical" evidence="8">
    <location>
        <begin position="168"/>
        <end position="188"/>
    </location>
</feature>